<name>A0A914YVA7_9BILA</name>
<accession>A0A914YVA7</accession>
<organism evidence="1 2">
    <name type="scientific">Panagrolaimus superbus</name>
    <dbReference type="NCBI Taxonomy" id="310955"/>
    <lineage>
        <taxon>Eukaryota</taxon>
        <taxon>Metazoa</taxon>
        <taxon>Ecdysozoa</taxon>
        <taxon>Nematoda</taxon>
        <taxon>Chromadorea</taxon>
        <taxon>Rhabditida</taxon>
        <taxon>Tylenchina</taxon>
        <taxon>Panagrolaimomorpha</taxon>
        <taxon>Panagrolaimoidea</taxon>
        <taxon>Panagrolaimidae</taxon>
        <taxon>Panagrolaimus</taxon>
    </lineage>
</organism>
<evidence type="ECO:0000313" key="1">
    <source>
        <dbReference type="Proteomes" id="UP000887577"/>
    </source>
</evidence>
<keyword evidence="1" id="KW-1185">Reference proteome</keyword>
<dbReference type="AlphaFoldDB" id="A0A914YVA7"/>
<dbReference type="WBParaSite" id="PSU_v2.g4528.t1">
    <property type="protein sequence ID" value="PSU_v2.g4528.t1"/>
    <property type="gene ID" value="PSU_v2.g4528"/>
</dbReference>
<protein>
    <submittedName>
        <fullName evidence="2">Uncharacterized protein</fullName>
    </submittedName>
</protein>
<sequence length="139" mass="16114">MVFICPSLPYSLKALKDNNLTDKSIEYLNTLSWRQNEFDFEKFKIIDNKNWTFEELRKFQKLSCKTCYEIVLRSSYGRREINVCTDSRQVETINGYCLLLNLSKSIVNAKTDKAVRLILKNHDSNLGVTVSMSSQPCSI</sequence>
<reference evidence="2" key="1">
    <citation type="submission" date="2022-11" db="UniProtKB">
        <authorList>
            <consortium name="WormBaseParasite"/>
        </authorList>
    </citation>
    <scope>IDENTIFICATION</scope>
</reference>
<dbReference type="Proteomes" id="UP000887577">
    <property type="component" value="Unplaced"/>
</dbReference>
<evidence type="ECO:0000313" key="2">
    <source>
        <dbReference type="WBParaSite" id="PSU_v2.g4528.t1"/>
    </source>
</evidence>
<proteinExistence type="predicted"/>